<proteinExistence type="inferred from homology"/>
<evidence type="ECO:0000256" key="1">
    <source>
        <dbReference type="ARBA" id="ARBA00007936"/>
    </source>
</evidence>
<feature type="compositionally biased region" description="Low complexity" evidence="2">
    <location>
        <begin position="144"/>
        <end position="164"/>
    </location>
</feature>
<dbReference type="InterPro" id="IPR008996">
    <property type="entry name" value="IL1/FGF"/>
</dbReference>
<name>A0A8S4R858_9NEOP</name>
<gene>
    <name evidence="3" type="primary">jg1205</name>
    <name evidence="3" type="ORF">PAEG_LOCUS11058</name>
</gene>
<sequence length="178" mass="20933">MIFTITKFNIPIRLFQKDISDDCVFEEHIEENNYNTYSRIRGGKKTFLALDNRGRARRTQIPASRPLGNLSYYALTMTRRWDGPRPAHCPPRRHRGKLKRPPPFHRNCQRRVQKQNLRKRKHKKANDPKKKQRHPKARRKHDNSTTSTTETWDESTMSTMSTTDAEFFRSAAPDGGRA</sequence>
<dbReference type="SUPFAM" id="SSF50353">
    <property type="entry name" value="Cytokine"/>
    <property type="match status" value="1"/>
</dbReference>
<evidence type="ECO:0000256" key="2">
    <source>
        <dbReference type="SAM" id="MobiDB-lite"/>
    </source>
</evidence>
<feature type="compositionally biased region" description="Basic residues" evidence="2">
    <location>
        <begin position="90"/>
        <end position="141"/>
    </location>
</feature>
<accession>A0A8S4R858</accession>
<comment type="caution">
    <text evidence="3">The sequence shown here is derived from an EMBL/GenBank/DDBJ whole genome shotgun (WGS) entry which is preliminary data.</text>
</comment>
<dbReference type="OrthoDB" id="5987799at2759"/>
<dbReference type="EMBL" id="CAKXAJ010024922">
    <property type="protein sequence ID" value="CAH2232885.1"/>
    <property type="molecule type" value="Genomic_DNA"/>
</dbReference>
<comment type="similarity">
    <text evidence="1">Belongs to the heparin-binding growth factors family.</text>
</comment>
<evidence type="ECO:0000313" key="3">
    <source>
        <dbReference type="EMBL" id="CAH2232885.1"/>
    </source>
</evidence>
<dbReference type="GO" id="GO:0008083">
    <property type="term" value="F:growth factor activity"/>
    <property type="evidence" value="ECO:0007669"/>
    <property type="project" value="InterPro"/>
</dbReference>
<dbReference type="InterPro" id="IPR002209">
    <property type="entry name" value="Fibroblast_GF_fam"/>
</dbReference>
<dbReference type="AlphaFoldDB" id="A0A8S4R858"/>
<dbReference type="Pfam" id="PF00167">
    <property type="entry name" value="FGF"/>
    <property type="match status" value="1"/>
</dbReference>
<keyword evidence="4" id="KW-1185">Reference proteome</keyword>
<dbReference type="Gene3D" id="2.80.10.50">
    <property type="match status" value="1"/>
</dbReference>
<organism evidence="3 4">
    <name type="scientific">Pararge aegeria aegeria</name>
    <dbReference type="NCBI Taxonomy" id="348720"/>
    <lineage>
        <taxon>Eukaryota</taxon>
        <taxon>Metazoa</taxon>
        <taxon>Ecdysozoa</taxon>
        <taxon>Arthropoda</taxon>
        <taxon>Hexapoda</taxon>
        <taxon>Insecta</taxon>
        <taxon>Pterygota</taxon>
        <taxon>Neoptera</taxon>
        <taxon>Endopterygota</taxon>
        <taxon>Lepidoptera</taxon>
        <taxon>Glossata</taxon>
        <taxon>Ditrysia</taxon>
        <taxon>Papilionoidea</taxon>
        <taxon>Nymphalidae</taxon>
        <taxon>Satyrinae</taxon>
        <taxon>Satyrini</taxon>
        <taxon>Parargina</taxon>
        <taxon>Pararge</taxon>
    </lineage>
</organism>
<reference evidence="3" key="1">
    <citation type="submission" date="2022-03" db="EMBL/GenBank/DDBJ databases">
        <authorList>
            <person name="Lindestad O."/>
        </authorList>
    </citation>
    <scope>NUCLEOTIDE SEQUENCE</scope>
</reference>
<dbReference type="SMART" id="SM00442">
    <property type="entry name" value="FGF"/>
    <property type="match status" value="1"/>
</dbReference>
<protein>
    <submittedName>
        <fullName evidence="3">Jg1205 protein</fullName>
    </submittedName>
</protein>
<dbReference type="Proteomes" id="UP000838756">
    <property type="component" value="Unassembled WGS sequence"/>
</dbReference>
<evidence type="ECO:0000313" key="4">
    <source>
        <dbReference type="Proteomes" id="UP000838756"/>
    </source>
</evidence>
<feature type="region of interest" description="Disordered" evidence="2">
    <location>
        <begin position="81"/>
        <end position="178"/>
    </location>
</feature>